<keyword evidence="2" id="KW-1185">Reference proteome</keyword>
<reference evidence="1 2" key="1">
    <citation type="submission" date="2021-06" db="EMBL/GenBank/DDBJ databases">
        <title>Caerostris darwini draft genome.</title>
        <authorList>
            <person name="Kono N."/>
            <person name="Arakawa K."/>
        </authorList>
    </citation>
    <scope>NUCLEOTIDE SEQUENCE [LARGE SCALE GENOMIC DNA]</scope>
</reference>
<protein>
    <submittedName>
        <fullName evidence="1">Uncharacterized protein</fullName>
    </submittedName>
</protein>
<evidence type="ECO:0000313" key="1">
    <source>
        <dbReference type="EMBL" id="GIY50795.1"/>
    </source>
</evidence>
<organism evidence="1 2">
    <name type="scientific">Caerostris darwini</name>
    <dbReference type="NCBI Taxonomy" id="1538125"/>
    <lineage>
        <taxon>Eukaryota</taxon>
        <taxon>Metazoa</taxon>
        <taxon>Ecdysozoa</taxon>
        <taxon>Arthropoda</taxon>
        <taxon>Chelicerata</taxon>
        <taxon>Arachnida</taxon>
        <taxon>Araneae</taxon>
        <taxon>Araneomorphae</taxon>
        <taxon>Entelegynae</taxon>
        <taxon>Araneoidea</taxon>
        <taxon>Araneidae</taxon>
        <taxon>Caerostris</taxon>
    </lineage>
</organism>
<sequence length="92" mass="10500">MDHALKKFPIPGKIKKTTCINCKEDGRIFLWRGYPKLPRPRIIINMFSMNVPAKIYLQIGPSVSHSIARETIGHTNTFNGTNSISYKIHSFL</sequence>
<accession>A0AAV4TZI8</accession>
<dbReference type="Proteomes" id="UP001054837">
    <property type="component" value="Unassembled WGS sequence"/>
</dbReference>
<dbReference type="AlphaFoldDB" id="A0AAV4TZI8"/>
<comment type="caution">
    <text evidence="1">The sequence shown here is derived from an EMBL/GenBank/DDBJ whole genome shotgun (WGS) entry which is preliminary data.</text>
</comment>
<name>A0AAV4TZI8_9ARAC</name>
<proteinExistence type="predicted"/>
<dbReference type="EMBL" id="BPLQ01010447">
    <property type="protein sequence ID" value="GIY50795.1"/>
    <property type="molecule type" value="Genomic_DNA"/>
</dbReference>
<gene>
    <name evidence="1" type="ORF">CDAR_487841</name>
</gene>
<evidence type="ECO:0000313" key="2">
    <source>
        <dbReference type="Proteomes" id="UP001054837"/>
    </source>
</evidence>